<keyword evidence="1" id="KW-0175">Coiled coil</keyword>
<evidence type="ECO:0000313" key="2">
    <source>
        <dbReference type="EMBL" id="KAK4253579.1"/>
    </source>
</evidence>
<organism evidence="2 3">
    <name type="scientific">Acacia crassicarpa</name>
    <name type="common">northern wattle</name>
    <dbReference type="NCBI Taxonomy" id="499986"/>
    <lineage>
        <taxon>Eukaryota</taxon>
        <taxon>Viridiplantae</taxon>
        <taxon>Streptophyta</taxon>
        <taxon>Embryophyta</taxon>
        <taxon>Tracheophyta</taxon>
        <taxon>Spermatophyta</taxon>
        <taxon>Magnoliopsida</taxon>
        <taxon>eudicotyledons</taxon>
        <taxon>Gunneridae</taxon>
        <taxon>Pentapetalae</taxon>
        <taxon>rosids</taxon>
        <taxon>fabids</taxon>
        <taxon>Fabales</taxon>
        <taxon>Fabaceae</taxon>
        <taxon>Caesalpinioideae</taxon>
        <taxon>mimosoid clade</taxon>
        <taxon>Acacieae</taxon>
        <taxon>Acacia</taxon>
    </lineage>
</organism>
<proteinExistence type="predicted"/>
<gene>
    <name evidence="2" type="ORF">QN277_010233</name>
</gene>
<name>A0AAE1JI25_9FABA</name>
<evidence type="ECO:0000256" key="1">
    <source>
        <dbReference type="SAM" id="Coils"/>
    </source>
</evidence>
<protein>
    <submittedName>
        <fullName evidence="2">Uncharacterized protein</fullName>
    </submittedName>
</protein>
<feature type="coiled-coil region" evidence="1">
    <location>
        <begin position="114"/>
        <end position="180"/>
    </location>
</feature>
<comment type="caution">
    <text evidence="2">The sequence shown here is derived from an EMBL/GenBank/DDBJ whole genome shotgun (WGS) entry which is preliminary data.</text>
</comment>
<accession>A0AAE1JI25</accession>
<dbReference type="EMBL" id="JAWXYG010000015">
    <property type="protein sequence ID" value="KAK4253579.1"/>
    <property type="molecule type" value="Genomic_DNA"/>
</dbReference>
<keyword evidence="3" id="KW-1185">Reference proteome</keyword>
<feature type="coiled-coil region" evidence="1">
    <location>
        <begin position="15"/>
        <end position="81"/>
    </location>
</feature>
<dbReference type="AlphaFoldDB" id="A0AAE1JI25"/>
<sequence length="387" mass="41665">MRPVQEMDMEFVNALNAAESECAKLRRMLEEEQKLVQRLEQEKEDEVQMANIKIERMSQQLAEARKDVEFATVRADVAENKWIKTKRGLQKERELLQLLKLEYDEIGQSAMRQVEEKELELANLLNSSEIAEIEWIKVKKELQEKLEHVQLLKQECQETRQSAMRQVEEKELEFADALNALNVAAAAAPSSAAAEGFAASATSVFATPTHSQSTPFGSSPLFGSSGNTTISSRSSMLPSSSVADVFNSASNTCSSHCSAMSSIFGFSSREKKSSSSFPFGVSSDFVSSASSLPLLVSSTASTVSSPILVSSTASAASNASSLKFGSSTSSVASTASSSKFSCSPAFIASCTSMPIIGSVSPSSSFSLGGSYSSGRKLVRVRKVKSKK</sequence>
<dbReference type="Proteomes" id="UP001293593">
    <property type="component" value="Unassembled WGS sequence"/>
</dbReference>
<evidence type="ECO:0000313" key="3">
    <source>
        <dbReference type="Proteomes" id="UP001293593"/>
    </source>
</evidence>
<reference evidence="2" key="1">
    <citation type="submission" date="2023-10" db="EMBL/GenBank/DDBJ databases">
        <title>Chromosome-level genome of the transformable northern wattle, Acacia crassicarpa.</title>
        <authorList>
            <person name="Massaro I."/>
            <person name="Sinha N.R."/>
            <person name="Poethig S."/>
            <person name="Leichty A.R."/>
        </authorList>
    </citation>
    <scope>NUCLEOTIDE SEQUENCE</scope>
    <source>
        <strain evidence="2">Acra3RX</strain>
        <tissue evidence="2">Leaf</tissue>
    </source>
</reference>